<gene>
    <name evidence="7" type="ORF">ColSpa_07803</name>
</gene>
<proteinExistence type="predicted"/>
<dbReference type="PANTHER" id="PTHR36206">
    <property type="entry name" value="ASPERCRYPTIN BIOSYNTHESIS CLUSTER-SPECIFIC TRANSCRIPTION REGULATOR ATNN-RELATED"/>
    <property type="match status" value="1"/>
</dbReference>
<dbReference type="GeneID" id="73328605"/>
<evidence type="ECO:0000256" key="1">
    <source>
        <dbReference type="ARBA" id="ARBA00022723"/>
    </source>
</evidence>
<comment type="caution">
    <text evidence="7">The sequence shown here is derived from an EMBL/GenBank/DDBJ whole genome shotgun (WGS) entry which is preliminary data.</text>
</comment>
<keyword evidence="6" id="KW-0539">Nucleus</keyword>
<dbReference type="GO" id="GO:0046872">
    <property type="term" value="F:metal ion binding"/>
    <property type="evidence" value="ECO:0007669"/>
    <property type="project" value="UniProtKB-KW"/>
</dbReference>
<dbReference type="EMBL" id="BQXU01000020">
    <property type="protein sequence ID" value="GKT47622.1"/>
    <property type="molecule type" value="Genomic_DNA"/>
</dbReference>
<sequence>MTLSHLDRGGVQGADRAMHFYHRVAAPALTGSLNKMFWTTVVVQVANQEPVAGHAVLALSSLYENFSKGAQEAAPFAAWHYNEAIRLLRTTKDRALVLFVCVLFVCIELFRKNPQDAIAHYRHGINILNEMHSESDFLRNHVVPTMRQLSLVPYCYGVNPRTFPTIDRPVPSASSQFASVAEAHARQLPLHTRVARFLRIGEERRLAKGCKGPEPDRKWTRNFILLDLDSWYAAFETLKDSHQHDDKDQAVLYLLETRYLTSRIELSQSQLESECDCDAYLDDYRHVVDLASKVAALSADPGSSSVKKLYPDDSAIELGFSPLLFTIVAKCRFLSVRTAALKLMGQLARPRDNIWAKRLTLAMARRIIEIEHQISLGDMDLDGRIKDGELPPEERRVVRLDYLSAEKRKRGPSTVITFFFRDPGSGNLIPREEWVTLEKKPSTSP</sequence>
<evidence type="ECO:0000256" key="5">
    <source>
        <dbReference type="ARBA" id="ARBA00023163"/>
    </source>
</evidence>
<keyword evidence="4" id="KW-0238">DNA-binding</keyword>
<dbReference type="RefSeq" id="XP_049129972.1">
    <property type="nucleotide sequence ID" value="XM_049274015.1"/>
</dbReference>
<evidence type="ECO:0000256" key="3">
    <source>
        <dbReference type="ARBA" id="ARBA00023015"/>
    </source>
</evidence>
<evidence type="ECO:0000313" key="7">
    <source>
        <dbReference type="EMBL" id="GKT47622.1"/>
    </source>
</evidence>
<dbReference type="Proteomes" id="UP001055115">
    <property type="component" value="Unassembled WGS sequence"/>
</dbReference>
<keyword evidence="1" id="KW-0479">Metal-binding</keyword>
<keyword evidence="8" id="KW-1185">Reference proteome</keyword>
<evidence type="ECO:0000256" key="4">
    <source>
        <dbReference type="ARBA" id="ARBA00023125"/>
    </source>
</evidence>
<evidence type="ECO:0000256" key="2">
    <source>
        <dbReference type="ARBA" id="ARBA00022833"/>
    </source>
</evidence>
<keyword evidence="3" id="KW-0805">Transcription regulation</keyword>
<accession>A0AA37P8I7</accession>
<name>A0AA37P8I7_9PEZI</name>
<dbReference type="AlphaFoldDB" id="A0AA37P8I7"/>
<keyword evidence="2" id="KW-0862">Zinc</keyword>
<dbReference type="InterPro" id="IPR052360">
    <property type="entry name" value="Transcr_Regulatory_Proteins"/>
</dbReference>
<dbReference type="PANTHER" id="PTHR36206:SF16">
    <property type="entry name" value="TRANSCRIPTION FACTOR DOMAIN-CONTAINING PROTEIN-RELATED"/>
    <property type="match status" value="1"/>
</dbReference>
<keyword evidence="5" id="KW-0804">Transcription</keyword>
<organism evidence="7 8">
    <name type="scientific">Colletotrichum spaethianum</name>
    <dbReference type="NCBI Taxonomy" id="700344"/>
    <lineage>
        <taxon>Eukaryota</taxon>
        <taxon>Fungi</taxon>
        <taxon>Dikarya</taxon>
        <taxon>Ascomycota</taxon>
        <taxon>Pezizomycotina</taxon>
        <taxon>Sordariomycetes</taxon>
        <taxon>Hypocreomycetidae</taxon>
        <taxon>Glomerellales</taxon>
        <taxon>Glomerellaceae</taxon>
        <taxon>Colletotrichum</taxon>
        <taxon>Colletotrichum spaethianum species complex</taxon>
    </lineage>
</organism>
<evidence type="ECO:0000313" key="8">
    <source>
        <dbReference type="Proteomes" id="UP001055115"/>
    </source>
</evidence>
<evidence type="ECO:0008006" key="9">
    <source>
        <dbReference type="Google" id="ProtNLM"/>
    </source>
</evidence>
<reference evidence="7 8" key="1">
    <citation type="submission" date="2022-03" db="EMBL/GenBank/DDBJ databases">
        <title>Genome data of Colletotrichum spp.</title>
        <authorList>
            <person name="Utami Y.D."/>
            <person name="Hiruma K."/>
        </authorList>
    </citation>
    <scope>NUCLEOTIDE SEQUENCE [LARGE SCALE GENOMIC DNA]</scope>
    <source>
        <strain evidence="7 8">MAFF 239500</strain>
    </source>
</reference>
<dbReference type="GO" id="GO:0003677">
    <property type="term" value="F:DNA binding"/>
    <property type="evidence" value="ECO:0007669"/>
    <property type="project" value="UniProtKB-KW"/>
</dbReference>
<protein>
    <recommendedName>
        <fullName evidence="9">C6 zinc finger domain protein</fullName>
    </recommendedName>
</protein>
<evidence type="ECO:0000256" key="6">
    <source>
        <dbReference type="ARBA" id="ARBA00023242"/>
    </source>
</evidence>